<keyword evidence="1" id="KW-1133">Transmembrane helix</keyword>
<evidence type="ECO:0000256" key="1">
    <source>
        <dbReference type="SAM" id="Phobius"/>
    </source>
</evidence>
<feature type="transmembrane region" description="Helical" evidence="1">
    <location>
        <begin position="12"/>
        <end position="35"/>
    </location>
</feature>
<sequence>MSRRIADYAATGLVMIMIVLPVLHPFGLLDPWLAWRRPSRSYWQARASLSEEAARDLHLEDVIEVAGRLTINGRSGVLLEIQPATMCEARLGVELKPARRIAGGALIAINQANGGCSDPRFHGNSGYARLVPPMRVPTIRHIIRTLFNLSDPYSKGIILLDSIKGDEFFWNIEPRTSQVMQW</sequence>
<dbReference type="KEGG" id="svp:Pan189_40860"/>
<dbReference type="AlphaFoldDB" id="A0A517R700"/>
<name>A0A517R700_9PLAN</name>
<protein>
    <submittedName>
        <fullName evidence="2">Uncharacterized protein</fullName>
    </submittedName>
</protein>
<evidence type="ECO:0000313" key="2">
    <source>
        <dbReference type="EMBL" id="QDT39677.1"/>
    </source>
</evidence>
<dbReference type="Proteomes" id="UP000317318">
    <property type="component" value="Chromosome"/>
</dbReference>
<gene>
    <name evidence="2" type="ORF">Pan189_40860</name>
</gene>
<keyword evidence="3" id="KW-1185">Reference proteome</keyword>
<dbReference type="EMBL" id="CP036268">
    <property type="protein sequence ID" value="QDT39677.1"/>
    <property type="molecule type" value="Genomic_DNA"/>
</dbReference>
<reference evidence="2 3" key="1">
    <citation type="submission" date="2019-02" db="EMBL/GenBank/DDBJ databases">
        <title>Deep-cultivation of Planctomycetes and their phenomic and genomic characterization uncovers novel biology.</title>
        <authorList>
            <person name="Wiegand S."/>
            <person name="Jogler M."/>
            <person name="Boedeker C."/>
            <person name="Pinto D."/>
            <person name="Vollmers J."/>
            <person name="Rivas-Marin E."/>
            <person name="Kohn T."/>
            <person name="Peeters S.H."/>
            <person name="Heuer A."/>
            <person name="Rast P."/>
            <person name="Oberbeckmann S."/>
            <person name="Bunk B."/>
            <person name="Jeske O."/>
            <person name="Meyerdierks A."/>
            <person name="Storesund J.E."/>
            <person name="Kallscheuer N."/>
            <person name="Luecker S."/>
            <person name="Lage O.M."/>
            <person name="Pohl T."/>
            <person name="Merkel B.J."/>
            <person name="Hornburger P."/>
            <person name="Mueller R.-W."/>
            <person name="Bruemmer F."/>
            <person name="Labrenz M."/>
            <person name="Spormann A.M."/>
            <person name="Op den Camp H."/>
            <person name="Overmann J."/>
            <person name="Amann R."/>
            <person name="Jetten M.S.M."/>
            <person name="Mascher T."/>
            <person name="Medema M.H."/>
            <person name="Devos D.P."/>
            <person name="Kaster A.-K."/>
            <person name="Ovreas L."/>
            <person name="Rohde M."/>
            <person name="Galperin M.Y."/>
            <person name="Jogler C."/>
        </authorList>
    </citation>
    <scope>NUCLEOTIDE SEQUENCE [LARGE SCALE GENOMIC DNA]</scope>
    <source>
        <strain evidence="2 3">Pan189</strain>
    </source>
</reference>
<keyword evidence="1" id="KW-0472">Membrane</keyword>
<accession>A0A517R700</accession>
<dbReference type="RefSeq" id="WP_145365801.1">
    <property type="nucleotide sequence ID" value="NZ_CP036268.1"/>
</dbReference>
<proteinExistence type="predicted"/>
<organism evidence="2 3">
    <name type="scientific">Stratiformator vulcanicus</name>
    <dbReference type="NCBI Taxonomy" id="2527980"/>
    <lineage>
        <taxon>Bacteria</taxon>
        <taxon>Pseudomonadati</taxon>
        <taxon>Planctomycetota</taxon>
        <taxon>Planctomycetia</taxon>
        <taxon>Planctomycetales</taxon>
        <taxon>Planctomycetaceae</taxon>
        <taxon>Stratiformator</taxon>
    </lineage>
</organism>
<keyword evidence="1" id="KW-0812">Transmembrane</keyword>
<evidence type="ECO:0000313" key="3">
    <source>
        <dbReference type="Proteomes" id="UP000317318"/>
    </source>
</evidence>